<dbReference type="InterPro" id="IPR052533">
    <property type="entry name" value="WalJ/YycJ-like"/>
</dbReference>
<dbReference type="KEGG" id="ddt:AAY81_07875"/>
<evidence type="ECO:0000313" key="2">
    <source>
        <dbReference type="EMBL" id="SEO51042.1"/>
    </source>
</evidence>
<organism evidence="2 3">
    <name type="scientific">Denitrobacterium detoxificans</name>
    <dbReference type="NCBI Taxonomy" id="79604"/>
    <lineage>
        <taxon>Bacteria</taxon>
        <taxon>Bacillati</taxon>
        <taxon>Actinomycetota</taxon>
        <taxon>Coriobacteriia</taxon>
        <taxon>Eggerthellales</taxon>
        <taxon>Eggerthellaceae</taxon>
        <taxon>Denitrobacterium</taxon>
    </lineage>
</organism>
<dbReference type="EMBL" id="FOEC01000002">
    <property type="protein sequence ID" value="SEO51042.1"/>
    <property type="molecule type" value="Genomic_DNA"/>
</dbReference>
<dbReference type="PANTHER" id="PTHR47619">
    <property type="entry name" value="METALLO-HYDROLASE YYCJ-RELATED"/>
    <property type="match status" value="1"/>
</dbReference>
<keyword evidence="3" id="KW-1185">Reference proteome</keyword>
<accession>A0A172RZ79</accession>
<feature type="domain" description="Metallo-beta-lactamase" evidence="1">
    <location>
        <begin position="14"/>
        <end position="227"/>
    </location>
</feature>
<dbReference type="InterPro" id="IPR036866">
    <property type="entry name" value="RibonucZ/Hydroxyglut_hydro"/>
</dbReference>
<dbReference type="PANTHER" id="PTHR47619:SF1">
    <property type="entry name" value="EXODEOXYRIBONUCLEASE WALJ"/>
    <property type="match status" value="1"/>
</dbReference>
<dbReference type="Pfam" id="PF12706">
    <property type="entry name" value="Lactamase_B_2"/>
    <property type="match status" value="1"/>
</dbReference>
<protein>
    <submittedName>
        <fullName evidence="2">Phosphoribosyl 1,2-cyclic phosphodiesterase</fullName>
    </submittedName>
</protein>
<dbReference type="RefSeq" id="WP_066663599.1">
    <property type="nucleotide sequence ID" value="NZ_CP011402.1"/>
</dbReference>
<dbReference type="AlphaFoldDB" id="A0A172RZ79"/>
<evidence type="ECO:0000259" key="1">
    <source>
        <dbReference type="SMART" id="SM00849"/>
    </source>
</evidence>
<dbReference type="OrthoDB" id="2971563at2"/>
<dbReference type="Proteomes" id="UP000182975">
    <property type="component" value="Unassembled WGS sequence"/>
</dbReference>
<evidence type="ECO:0000313" key="3">
    <source>
        <dbReference type="Proteomes" id="UP000182975"/>
    </source>
</evidence>
<dbReference type="Gene3D" id="3.60.15.10">
    <property type="entry name" value="Ribonuclease Z/Hydroxyacylglutathione hydrolase-like"/>
    <property type="match status" value="1"/>
</dbReference>
<name>A0A172RZ79_9ACTN</name>
<gene>
    <name evidence="2" type="ORF">SAMN02910314_00395</name>
</gene>
<reference evidence="3" key="1">
    <citation type="submission" date="2016-10" db="EMBL/GenBank/DDBJ databases">
        <authorList>
            <person name="Varghese N."/>
        </authorList>
    </citation>
    <scope>NUCLEOTIDE SEQUENCE [LARGE SCALE GENOMIC DNA]</scope>
    <source>
        <strain evidence="3">DSM 21843</strain>
    </source>
</reference>
<dbReference type="STRING" id="79604.AAY81_07875"/>
<dbReference type="InterPro" id="IPR001279">
    <property type="entry name" value="Metallo-B-lactamas"/>
</dbReference>
<dbReference type="SUPFAM" id="SSF56281">
    <property type="entry name" value="Metallo-hydrolase/oxidoreductase"/>
    <property type="match status" value="1"/>
</dbReference>
<sequence>MSLFALHILASGSKGNAAIVEDTSTGMGVLIDCGISGKALIERSEQCGFDPCKLQAVLITHEHTDHISGLGVCLRKLAKSGVNPTVFAQQASIDGSNTLRELANNHDFRTFKATEDDFVLAGMRITPFPTSHDAMGSCGFRFETETDALGFMTDTGIVTGEAHEALRDVRLLGLESNHDPAMLRACAYPAYVKARIAGDGGHLSNEQSAAELAELLSDRLEHVAALHISQNSNDYRMPGETLRAAVTRASHPANVHVAYQSKPITIR</sequence>
<dbReference type="SMART" id="SM00849">
    <property type="entry name" value="Lactamase_B"/>
    <property type="match status" value="1"/>
</dbReference>
<proteinExistence type="predicted"/>